<gene>
    <name evidence="2" type="ORF">Sango_2164100</name>
</gene>
<keyword evidence="3" id="KW-1185">Reference proteome</keyword>
<evidence type="ECO:0000313" key="2">
    <source>
        <dbReference type="EMBL" id="KAK4391008.1"/>
    </source>
</evidence>
<comment type="caution">
    <text evidence="2">The sequence shown here is derived from an EMBL/GenBank/DDBJ whole genome shotgun (WGS) entry which is preliminary data.</text>
</comment>
<reference evidence="2" key="2">
    <citation type="journal article" date="2024" name="Plant">
        <title>Genomic evolution and insights into agronomic trait innovations of Sesamum species.</title>
        <authorList>
            <person name="Miao H."/>
            <person name="Wang L."/>
            <person name="Qu L."/>
            <person name="Liu H."/>
            <person name="Sun Y."/>
            <person name="Le M."/>
            <person name="Wang Q."/>
            <person name="Wei S."/>
            <person name="Zheng Y."/>
            <person name="Lin W."/>
            <person name="Duan Y."/>
            <person name="Cao H."/>
            <person name="Xiong S."/>
            <person name="Wang X."/>
            <person name="Wei L."/>
            <person name="Li C."/>
            <person name="Ma Q."/>
            <person name="Ju M."/>
            <person name="Zhao R."/>
            <person name="Li G."/>
            <person name="Mu C."/>
            <person name="Tian Q."/>
            <person name="Mei H."/>
            <person name="Zhang T."/>
            <person name="Gao T."/>
            <person name="Zhang H."/>
        </authorList>
    </citation>
    <scope>NUCLEOTIDE SEQUENCE</scope>
    <source>
        <strain evidence="2">K16</strain>
    </source>
</reference>
<dbReference type="AlphaFoldDB" id="A0AAE2BMQ8"/>
<organism evidence="2 3">
    <name type="scientific">Sesamum angolense</name>
    <dbReference type="NCBI Taxonomy" id="2727404"/>
    <lineage>
        <taxon>Eukaryota</taxon>
        <taxon>Viridiplantae</taxon>
        <taxon>Streptophyta</taxon>
        <taxon>Embryophyta</taxon>
        <taxon>Tracheophyta</taxon>
        <taxon>Spermatophyta</taxon>
        <taxon>Magnoliopsida</taxon>
        <taxon>eudicotyledons</taxon>
        <taxon>Gunneridae</taxon>
        <taxon>Pentapetalae</taxon>
        <taxon>asterids</taxon>
        <taxon>lamiids</taxon>
        <taxon>Lamiales</taxon>
        <taxon>Pedaliaceae</taxon>
        <taxon>Sesamum</taxon>
    </lineage>
</organism>
<feature type="compositionally biased region" description="Basic and acidic residues" evidence="1">
    <location>
        <begin position="155"/>
        <end position="172"/>
    </location>
</feature>
<dbReference type="PANTHER" id="PTHR33735:SF26">
    <property type="entry name" value="PTERIN-BINDING DOMAIN-CONTAINING PROTEIN"/>
    <property type="match status" value="1"/>
</dbReference>
<evidence type="ECO:0000313" key="3">
    <source>
        <dbReference type="Proteomes" id="UP001289374"/>
    </source>
</evidence>
<dbReference type="PANTHER" id="PTHR33735">
    <property type="entry name" value="EXPRESSED PROTEIN"/>
    <property type="match status" value="1"/>
</dbReference>
<sequence>MRKVEGDFMYATLSNPELRRHLSLLSTSSCGLMLINGLTKLQKLDSGVAITVVVPFFSGKWASLLKLKNEVETAVETVEEIVEAVEKVAEGVEKVAEDIADDLPEGGRLRKAVDFVESVAERASKDAHLVGDFIDKVQEVEERVEEYVESLAEESTTHDHPIEEQEKAHEPPNQEISDVDAHKHH</sequence>
<feature type="region of interest" description="Disordered" evidence="1">
    <location>
        <begin position="147"/>
        <end position="185"/>
    </location>
</feature>
<dbReference type="EMBL" id="JACGWL010000012">
    <property type="protein sequence ID" value="KAK4391008.1"/>
    <property type="molecule type" value="Genomic_DNA"/>
</dbReference>
<proteinExistence type="predicted"/>
<reference evidence="2" key="1">
    <citation type="submission" date="2020-06" db="EMBL/GenBank/DDBJ databases">
        <authorList>
            <person name="Li T."/>
            <person name="Hu X."/>
            <person name="Zhang T."/>
            <person name="Song X."/>
            <person name="Zhang H."/>
            <person name="Dai N."/>
            <person name="Sheng W."/>
            <person name="Hou X."/>
            <person name="Wei L."/>
        </authorList>
    </citation>
    <scope>NUCLEOTIDE SEQUENCE</scope>
    <source>
        <strain evidence="2">K16</strain>
        <tissue evidence="2">Leaf</tissue>
    </source>
</reference>
<name>A0AAE2BMQ8_9LAMI</name>
<protein>
    <submittedName>
        <fullName evidence="2">Uncharacterized protein</fullName>
    </submittedName>
</protein>
<dbReference type="Gene3D" id="1.10.287.700">
    <property type="entry name" value="Helix hairpin bin"/>
    <property type="match status" value="1"/>
</dbReference>
<evidence type="ECO:0000256" key="1">
    <source>
        <dbReference type="SAM" id="MobiDB-lite"/>
    </source>
</evidence>
<dbReference type="Proteomes" id="UP001289374">
    <property type="component" value="Unassembled WGS sequence"/>
</dbReference>
<accession>A0AAE2BMQ8</accession>